<evidence type="ECO:0000256" key="5">
    <source>
        <dbReference type="ARBA" id="ARBA00023163"/>
    </source>
</evidence>
<dbReference type="Pfam" id="PF04542">
    <property type="entry name" value="Sigma70_r2"/>
    <property type="match status" value="1"/>
</dbReference>
<dbReference type="PANTHER" id="PTHR43133:SF57">
    <property type="entry name" value="RNA POLYMERASE SIGMA-70 FACTOR"/>
    <property type="match status" value="1"/>
</dbReference>
<dbReference type="EMBL" id="MHJH01000025">
    <property type="protein sequence ID" value="OGY64171.1"/>
    <property type="molecule type" value="Genomic_DNA"/>
</dbReference>
<evidence type="ECO:0000256" key="2">
    <source>
        <dbReference type="ARBA" id="ARBA00023015"/>
    </source>
</evidence>
<evidence type="ECO:0000256" key="4">
    <source>
        <dbReference type="ARBA" id="ARBA00023125"/>
    </source>
</evidence>
<keyword evidence="5" id="KW-0804">Transcription</keyword>
<organism evidence="8 9">
    <name type="scientific">Candidatus Harrisonbacteria bacterium RIFCSPHIGHO2_12_FULL_48_16</name>
    <dbReference type="NCBI Taxonomy" id="1798405"/>
    <lineage>
        <taxon>Bacteria</taxon>
        <taxon>Candidatus Harrisoniibacteriota</taxon>
    </lineage>
</organism>
<dbReference type="GO" id="GO:0016987">
    <property type="term" value="F:sigma factor activity"/>
    <property type="evidence" value="ECO:0007669"/>
    <property type="project" value="UniProtKB-KW"/>
</dbReference>
<dbReference type="InterPro" id="IPR007627">
    <property type="entry name" value="RNA_pol_sigma70_r2"/>
</dbReference>
<accession>A0A1G1ZI17</accession>
<feature type="domain" description="RNA polymerase sigma-70 region 4" evidence="7">
    <location>
        <begin position="125"/>
        <end position="174"/>
    </location>
</feature>
<evidence type="ECO:0000259" key="7">
    <source>
        <dbReference type="Pfam" id="PF04545"/>
    </source>
</evidence>
<evidence type="ECO:0000256" key="3">
    <source>
        <dbReference type="ARBA" id="ARBA00023082"/>
    </source>
</evidence>
<name>A0A1G1ZI17_9BACT</name>
<dbReference type="CDD" id="cd06171">
    <property type="entry name" value="Sigma70_r4"/>
    <property type="match status" value="1"/>
</dbReference>
<keyword evidence="2" id="KW-0805">Transcription regulation</keyword>
<dbReference type="InterPro" id="IPR007630">
    <property type="entry name" value="RNA_pol_sigma70_r4"/>
</dbReference>
<dbReference type="NCBIfam" id="TIGR02937">
    <property type="entry name" value="sigma70-ECF"/>
    <property type="match status" value="1"/>
</dbReference>
<evidence type="ECO:0000259" key="6">
    <source>
        <dbReference type="Pfam" id="PF04542"/>
    </source>
</evidence>
<evidence type="ECO:0000313" key="9">
    <source>
        <dbReference type="Proteomes" id="UP000177174"/>
    </source>
</evidence>
<dbReference type="STRING" id="1798405.A3E64_00395"/>
<dbReference type="Gene3D" id="1.10.10.10">
    <property type="entry name" value="Winged helix-like DNA-binding domain superfamily/Winged helix DNA-binding domain"/>
    <property type="match status" value="1"/>
</dbReference>
<dbReference type="InterPro" id="IPR036388">
    <property type="entry name" value="WH-like_DNA-bd_sf"/>
</dbReference>
<evidence type="ECO:0000256" key="1">
    <source>
        <dbReference type="ARBA" id="ARBA00010641"/>
    </source>
</evidence>
<dbReference type="Pfam" id="PF04545">
    <property type="entry name" value="Sigma70_r4"/>
    <property type="match status" value="1"/>
</dbReference>
<reference evidence="8 9" key="1">
    <citation type="journal article" date="2016" name="Nat. Commun.">
        <title>Thousands of microbial genomes shed light on interconnected biogeochemical processes in an aquifer system.</title>
        <authorList>
            <person name="Anantharaman K."/>
            <person name="Brown C.T."/>
            <person name="Hug L.A."/>
            <person name="Sharon I."/>
            <person name="Castelle C.J."/>
            <person name="Probst A.J."/>
            <person name="Thomas B.C."/>
            <person name="Singh A."/>
            <person name="Wilkins M.J."/>
            <person name="Karaoz U."/>
            <person name="Brodie E.L."/>
            <person name="Williams K.H."/>
            <person name="Hubbard S.S."/>
            <person name="Banfield J.F."/>
        </authorList>
    </citation>
    <scope>NUCLEOTIDE SEQUENCE [LARGE SCALE GENOMIC DNA]</scope>
</reference>
<sequence length="182" mass="20899">MLEGEQNLIKKAKEGDQASFGQLYDHYIAPLYRFVLMKVNDKAEAEDLTHEVFLSSWQNLKGYKFQGFPFSSWLYQIARNKVIDFYRTKKAHVSFENLDEDLLKVVGVSETNLEVTLAVETVKKALTKLTPEQQDVIAMKFIEDLSNDEIARNLGKSEGAVRLLQHRAISNLKEILASWKTE</sequence>
<dbReference type="PANTHER" id="PTHR43133">
    <property type="entry name" value="RNA POLYMERASE ECF-TYPE SIGMA FACTO"/>
    <property type="match status" value="1"/>
</dbReference>
<dbReference type="InterPro" id="IPR014284">
    <property type="entry name" value="RNA_pol_sigma-70_dom"/>
</dbReference>
<dbReference type="SUPFAM" id="SSF88659">
    <property type="entry name" value="Sigma3 and sigma4 domains of RNA polymerase sigma factors"/>
    <property type="match status" value="1"/>
</dbReference>
<proteinExistence type="inferred from homology"/>
<dbReference type="SUPFAM" id="SSF88946">
    <property type="entry name" value="Sigma2 domain of RNA polymerase sigma factors"/>
    <property type="match status" value="1"/>
</dbReference>
<dbReference type="GO" id="GO:0006352">
    <property type="term" value="P:DNA-templated transcription initiation"/>
    <property type="evidence" value="ECO:0007669"/>
    <property type="project" value="InterPro"/>
</dbReference>
<keyword evidence="3" id="KW-0731">Sigma factor</keyword>
<protein>
    <recommendedName>
        <fullName evidence="10">RNA polymerase subunit sigma-24</fullName>
    </recommendedName>
</protein>
<dbReference type="GO" id="GO:0003677">
    <property type="term" value="F:DNA binding"/>
    <property type="evidence" value="ECO:0007669"/>
    <property type="project" value="UniProtKB-KW"/>
</dbReference>
<dbReference type="Proteomes" id="UP000177174">
    <property type="component" value="Unassembled WGS sequence"/>
</dbReference>
<keyword evidence="4" id="KW-0238">DNA-binding</keyword>
<evidence type="ECO:0000313" key="8">
    <source>
        <dbReference type="EMBL" id="OGY64171.1"/>
    </source>
</evidence>
<dbReference type="InterPro" id="IPR013324">
    <property type="entry name" value="RNA_pol_sigma_r3/r4-like"/>
</dbReference>
<evidence type="ECO:0008006" key="10">
    <source>
        <dbReference type="Google" id="ProtNLM"/>
    </source>
</evidence>
<dbReference type="Gene3D" id="1.10.1740.10">
    <property type="match status" value="1"/>
</dbReference>
<dbReference type="InterPro" id="IPR013325">
    <property type="entry name" value="RNA_pol_sigma_r2"/>
</dbReference>
<gene>
    <name evidence="8" type="ORF">A3E64_00395</name>
</gene>
<dbReference type="InterPro" id="IPR039425">
    <property type="entry name" value="RNA_pol_sigma-70-like"/>
</dbReference>
<dbReference type="AlphaFoldDB" id="A0A1G1ZI17"/>
<feature type="domain" description="RNA polymerase sigma-70 region 2" evidence="6">
    <location>
        <begin position="23"/>
        <end position="90"/>
    </location>
</feature>
<comment type="caution">
    <text evidence="8">The sequence shown here is derived from an EMBL/GenBank/DDBJ whole genome shotgun (WGS) entry which is preliminary data.</text>
</comment>
<comment type="similarity">
    <text evidence="1">Belongs to the sigma-70 factor family. ECF subfamily.</text>
</comment>